<dbReference type="STRING" id="314607.KB13_479"/>
<accession>B6BVU5</accession>
<dbReference type="EMBL" id="DS995299">
    <property type="protein sequence ID" value="EDZ64347.1"/>
    <property type="molecule type" value="Genomic_DNA"/>
</dbReference>
<dbReference type="HOGENOM" id="CLU_1308122_0_0_4"/>
<protein>
    <recommendedName>
        <fullName evidence="3">FecR protein domain-containing protein</fullName>
    </recommendedName>
</protein>
<evidence type="ECO:0008006" key="3">
    <source>
        <dbReference type="Google" id="ProtNLM"/>
    </source>
</evidence>
<dbReference type="AlphaFoldDB" id="B6BVU5"/>
<reference evidence="2" key="1">
    <citation type="journal article" date="2012" name="Stand. Genomic Sci.">
        <title>Genome sequence of strain HIMB624, a cultured representative from the OM43 clade of marine Betaproteobacteria.</title>
        <authorList>
            <person name="Huggett M.J."/>
            <person name="Hayakawa D.H."/>
            <person name="Rappe M.S."/>
        </authorList>
    </citation>
    <scope>NUCLEOTIDE SEQUENCE [LARGE SCALE GENOMIC DNA]</scope>
    <source>
        <strain evidence="2">KB13</strain>
    </source>
</reference>
<name>B6BVU5_9PROT</name>
<sequence>MHYNKKPLKILYLAFLLLLSPFIFAKNIVHELKGGVLINDQPAEMNQALAANDKIQTLHDGFIKVIFEDSAYSIKKNSVFVLPENTDESLGNLVKGSLIGAFKKGGERKLKISHGILSVRGTGVAVESGHDHSAVCLCYGEIDLNTEQEQISLSTENTKYHLVVHIDPAGDVYLPDLNSCKFDHWSVNNIELEKILNNSSPFKKGLAQFL</sequence>
<proteinExistence type="predicted"/>
<dbReference type="Proteomes" id="UP000004188">
    <property type="component" value="Unassembled WGS sequence"/>
</dbReference>
<gene>
    <name evidence="1" type="ORF">KB13_479</name>
</gene>
<evidence type="ECO:0000313" key="1">
    <source>
        <dbReference type="EMBL" id="EDZ64347.1"/>
    </source>
</evidence>
<organism evidence="1 2">
    <name type="scientific">beta proteobacterium KB13</name>
    <dbReference type="NCBI Taxonomy" id="314607"/>
    <lineage>
        <taxon>Bacteria</taxon>
        <taxon>Pseudomonadati</taxon>
        <taxon>Pseudomonadota</taxon>
        <taxon>Betaproteobacteria</taxon>
        <taxon>Nitrosomonadales</taxon>
        <taxon>OM43 clade</taxon>
    </lineage>
</organism>
<evidence type="ECO:0000313" key="2">
    <source>
        <dbReference type="Proteomes" id="UP000004188"/>
    </source>
</evidence>
<keyword evidence="2" id="KW-1185">Reference proteome</keyword>